<feature type="compositionally biased region" description="Basic and acidic residues" evidence="1">
    <location>
        <begin position="184"/>
        <end position="199"/>
    </location>
</feature>
<dbReference type="InterPro" id="IPR029044">
    <property type="entry name" value="Nucleotide-diphossugar_trans"/>
</dbReference>
<dbReference type="Gene3D" id="3.90.550.10">
    <property type="entry name" value="Spore Coat Polysaccharide Biosynthesis Protein SpsA, Chain A"/>
    <property type="match status" value="1"/>
</dbReference>
<dbReference type="Pfam" id="PF12804">
    <property type="entry name" value="NTP_transf_3"/>
    <property type="match status" value="1"/>
</dbReference>
<comment type="caution">
    <text evidence="3">The sequence shown here is derived from an EMBL/GenBank/DDBJ whole genome shotgun (WGS) entry which is preliminary data.</text>
</comment>
<dbReference type="CDD" id="cd04182">
    <property type="entry name" value="GT_2_like_f"/>
    <property type="match status" value="1"/>
</dbReference>
<evidence type="ECO:0000259" key="2">
    <source>
        <dbReference type="Pfam" id="PF12804"/>
    </source>
</evidence>
<evidence type="ECO:0000313" key="4">
    <source>
        <dbReference type="Proteomes" id="UP000471120"/>
    </source>
</evidence>
<evidence type="ECO:0000313" key="3">
    <source>
        <dbReference type="EMBL" id="TXG90148.1"/>
    </source>
</evidence>
<protein>
    <submittedName>
        <fullName evidence="3">Nucleotidyltransferase family protein</fullName>
    </submittedName>
</protein>
<sequence length="199" mass="20320">MSQSIADPGAGRAVVGAVLAAGAGRRFGGPKALVRLDGERLVDRAASLLRDGGCDEIVVVSGAAPLEVAGADVVHNPDWESGMGSSLRTAIDAALARDVAALVVTLVDLPWLGPDAVARVLDAARRGAAVAAATYDGTRGHPIAFGRAVLEPVRESAHGDVGARDHLRAHPSLVVEVDCTGTGDPHDVDTPRDLPRPAD</sequence>
<accession>A0A6P2CGR1</accession>
<dbReference type="PANTHER" id="PTHR43777:SF1">
    <property type="entry name" value="MOLYBDENUM COFACTOR CYTIDYLYLTRANSFERASE"/>
    <property type="match status" value="1"/>
</dbReference>
<dbReference type="EMBL" id="QRCM01000001">
    <property type="protein sequence ID" value="TXG90148.1"/>
    <property type="molecule type" value="Genomic_DNA"/>
</dbReference>
<reference evidence="3 4" key="1">
    <citation type="submission" date="2018-07" db="EMBL/GenBank/DDBJ databases">
        <title>Genome sequence of Rhodococcus rhodnii ATCC 35071 from Rhodnius prolixus.</title>
        <authorList>
            <person name="Patel V."/>
            <person name="Vogel K.J."/>
        </authorList>
    </citation>
    <scope>NUCLEOTIDE SEQUENCE [LARGE SCALE GENOMIC DNA]</scope>
    <source>
        <strain evidence="3 4">ATCC 35071</strain>
    </source>
</reference>
<keyword evidence="3" id="KW-0808">Transferase</keyword>
<dbReference type="RefSeq" id="WP_072713730.1">
    <property type="nucleotide sequence ID" value="NZ_QRCM01000001.1"/>
</dbReference>
<feature type="domain" description="MobA-like NTP transferase" evidence="2">
    <location>
        <begin position="16"/>
        <end position="170"/>
    </location>
</feature>
<dbReference type="InterPro" id="IPR025877">
    <property type="entry name" value="MobA-like_NTP_Trfase"/>
</dbReference>
<dbReference type="GO" id="GO:0016779">
    <property type="term" value="F:nucleotidyltransferase activity"/>
    <property type="evidence" value="ECO:0007669"/>
    <property type="project" value="UniProtKB-ARBA"/>
</dbReference>
<evidence type="ECO:0000256" key="1">
    <source>
        <dbReference type="SAM" id="MobiDB-lite"/>
    </source>
</evidence>
<dbReference type="PANTHER" id="PTHR43777">
    <property type="entry name" value="MOLYBDENUM COFACTOR CYTIDYLYLTRANSFERASE"/>
    <property type="match status" value="1"/>
</dbReference>
<dbReference type="AlphaFoldDB" id="A0A6P2CGR1"/>
<proteinExistence type="predicted"/>
<dbReference type="SUPFAM" id="SSF53448">
    <property type="entry name" value="Nucleotide-diphospho-sugar transferases"/>
    <property type="match status" value="1"/>
</dbReference>
<organism evidence="3 4">
    <name type="scientific">Rhodococcus rhodnii</name>
    <dbReference type="NCBI Taxonomy" id="38312"/>
    <lineage>
        <taxon>Bacteria</taxon>
        <taxon>Bacillati</taxon>
        <taxon>Actinomycetota</taxon>
        <taxon>Actinomycetes</taxon>
        <taxon>Mycobacteriales</taxon>
        <taxon>Nocardiaceae</taxon>
        <taxon>Rhodococcus</taxon>
    </lineage>
</organism>
<gene>
    <name evidence="3" type="ORF">DW322_07850</name>
</gene>
<feature type="region of interest" description="Disordered" evidence="1">
    <location>
        <begin position="177"/>
        <end position="199"/>
    </location>
</feature>
<dbReference type="Proteomes" id="UP000471120">
    <property type="component" value="Unassembled WGS sequence"/>
</dbReference>
<name>A0A6P2CGR1_9NOCA</name>